<evidence type="ECO:0000313" key="2">
    <source>
        <dbReference type="EMBL" id="EKE29150.1"/>
    </source>
</evidence>
<dbReference type="AlphaFoldDB" id="K2H086"/>
<gene>
    <name evidence="2" type="ORF">ACD_2C00219G0002</name>
</gene>
<comment type="caution">
    <text evidence="2">The sequence shown here is derived from an EMBL/GenBank/DDBJ whole genome shotgun (WGS) entry which is preliminary data.</text>
</comment>
<proteinExistence type="predicted"/>
<reference evidence="2" key="1">
    <citation type="journal article" date="2012" name="Science">
        <title>Fermentation, hydrogen, and sulfur metabolism in multiple uncultivated bacterial phyla.</title>
        <authorList>
            <person name="Wrighton K.C."/>
            <person name="Thomas B.C."/>
            <person name="Sharon I."/>
            <person name="Miller C.S."/>
            <person name="Castelle C.J."/>
            <person name="VerBerkmoes N.C."/>
            <person name="Wilkins M.J."/>
            <person name="Hettich R.L."/>
            <person name="Lipton M.S."/>
            <person name="Williams K.H."/>
            <person name="Long P.E."/>
            <person name="Banfield J.F."/>
        </authorList>
    </citation>
    <scope>NUCLEOTIDE SEQUENCE [LARGE SCALE GENOMIC DNA]</scope>
</reference>
<organism evidence="2">
    <name type="scientific">uncultured bacterium</name>
    <name type="common">gcode 4</name>
    <dbReference type="NCBI Taxonomy" id="1234023"/>
    <lineage>
        <taxon>Bacteria</taxon>
        <taxon>environmental samples</taxon>
    </lineage>
</organism>
<feature type="transmembrane region" description="Helical" evidence="1">
    <location>
        <begin position="12"/>
        <end position="34"/>
    </location>
</feature>
<evidence type="ECO:0000256" key="1">
    <source>
        <dbReference type="SAM" id="Phobius"/>
    </source>
</evidence>
<feature type="transmembrane region" description="Helical" evidence="1">
    <location>
        <begin position="54"/>
        <end position="73"/>
    </location>
</feature>
<keyword evidence="1" id="KW-0812">Transmembrane</keyword>
<protein>
    <submittedName>
        <fullName evidence="2">Uncharacterized protein</fullName>
    </submittedName>
</protein>
<sequence>MPLTHKPRASIALLASGFLVNPFFRISFSILGLIAANTSSSALHCSHFEIKIPWASILLIAASHSWTFEYIAIRTKSSFTNSIISWSVE</sequence>
<dbReference type="EMBL" id="AMFJ01000219">
    <property type="protein sequence ID" value="EKE29150.1"/>
    <property type="molecule type" value="Genomic_DNA"/>
</dbReference>
<keyword evidence="1" id="KW-1133">Transmembrane helix</keyword>
<accession>K2H086</accession>
<name>K2H086_9BACT</name>
<keyword evidence="1" id="KW-0472">Membrane</keyword>